<evidence type="ECO:0000256" key="2">
    <source>
        <dbReference type="SAM" id="SignalP"/>
    </source>
</evidence>
<dbReference type="InterPro" id="IPR009642">
    <property type="entry name" value="DUF1236"/>
</dbReference>
<feature type="chain" id="PRO_5037964645" evidence="2">
    <location>
        <begin position="19"/>
        <end position="118"/>
    </location>
</feature>
<evidence type="ECO:0000313" key="3">
    <source>
        <dbReference type="EMBL" id="MBL0402587.1"/>
    </source>
</evidence>
<keyword evidence="2" id="KW-0732">Signal</keyword>
<name>A0A937CY92_9HYPH</name>
<proteinExistence type="predicted"/>
<gene>
    <name evidence="3" type="ORF">JKG68_01240</name>
</gene>
<dbReference type="Pfam" id="PF06823">
    <property type="entry name" value="DUF1236"/>
    <property type="match status" value="1"/>
</dbReference>
<evidence type="ECO:0000313" key="4">
    <source>
        <dbReference type="Proteomes" id="UP000605848"/>
    </source>
</evidence>
<feature type="signal peptide" evidence="2">
    <location>
        <begin position="1"/>
        <end position="18"/>
    </location>
</feature>
<accession>A0A937CY92</accession>
<keyword evidence="4" id="KW-1185">Reference proteome</keyword>
<dbReference type="EMBL" id="JAEQMY010000001">
    <property type="protein sequence ID" value="MBL0402587.1"/>
    <property type="molecule type" value="Genomic_DNA"/>
</dbReference>
<organism evidence="3 4">
    <name type="scientific">Microvirga aerilata</name>
    <dbReference type="NCBI Taxonomy" id="670292"/>
    <lineage>
        <taxon>Bacteria</taxon>
        <taxon>Pseudomonadati</taxon>
        <taxon>Pseudomonadota</taxon>
        <taxon>Alphaproteobacteria</taxon>
        <taxon>Hyphomicrobiales</taxon>
        <taxon>Methylobacteriaceae</taxon>
        <taxon>Microvirga</taxon>
    </lineage>
</organism>
<dbReference type="RefSeq" id="WP_202055259.1">
    <property type="nucleotide sequence ID" value="NZ_JAEQMY010000001.1"/>
</dbReference>
<dbReference type="AlphaFoldDB" id="A0A937CY92"/>
<protein>
    <submittedName>
        <fullName evidence="3">DUF1236 domain-containing protein</fullName>
    </submittedName>
</protein>
<comment type="caution">
    <text evidence="3">The sequence shown here is derived from an EMBL/GenBank/DDBJ whole genome shotgun (WGS) entry which is preliminary data.</text>
</comment>
<dbReference type="Proteomes" id="UP000605848">
    <property type="component" value="Unassembled WGS sequence"/>
</dbReference>
<feature type="region of interest" description="Disordered" evidence="1">
    <location>
        <begin position="54"/>
        <end position="75"/>
    </location>
</feature>
<evidence type="ECO:0000256" key="1">
    <source>
        <dbReference type="SAM" id="MobiDB-lite"/>
    </source>
</evidence>
<reference evidence="3" key="1">
    <citation type="submission" date="2021-01" db="EMBL/GenBank/DDBJ databases">
        <title>Microvirga sp.</title>
        <authorList>
            <person name="Kim M.K."/>
        </authorList>
    </citation>
    <scope>NUCLEOTIDE SEQUENCE</scope>
    <source>
        <strain evidence="3">5420S-16</strain>
    </source>
</reference>
<sequence>MRVASHLAFAVFTLGTVATPGATPNAISQTVSWMSPAQQHAVVDAARDITGDPAVRAQARQKSQPDNGVEWGTSLGETLPETVELHPIPRHETYRYAVMNDHRVIVDAASRKVVYIIK</sequence>